<feature type="domain" description="PAC" evidence="3">
    <location>
        <begin position="570"/>
        <end position="623"/>
    </location>
</feature>
<dbReference type="Pfam" id="PF22588">
    <property type="entry name" value="dCache_1_like"/>
    <property type="match status" value="1"/>
</dbReference>
<name>A0ABT9E7C9_9PROT</name>
<dbReference type="InterPro" id="IPR035919">
    <property type="entry name" value="EAL_sf"/>
</dbReference>
<evidence type="ECO:0000256" key="2">
    <source>
        <dbReference type="SAM" id="Phobius"/>
    </source>
</evidence>
<feature type="domain" description="EAL" evidence="4">
    <location>
        <begin position="796"/>
        <end position="1046"/>
    </location>
</feature>
<evidence type="ECO:0000313" key="7">
    <source>
        <dbReference type="Proteomes" id="UP001243009"/>
    </source>
</evidence>
<dbReference type="PANTHER" id="PTHR44757:SF2">
    <property type="entry name" value="BIOFILM ARCHITECTURE MAINTENANCE PROTEIN MBAA"/>
    <property type="match status" value="1"/>
</dbReference>
<dbReference type="SUPFAM" id="SSF55073">
    <property type="entry name" value="Nucleotide cyclase"/>
    <property type="match status" value="1"/>
</dbReference>
<dbReference type="InterPro" id="IPR052155">
    <property type="entry name" value="Biofilm_reg_signaling"/>
</dbReference>
<dbReference type="Pfam" id="PF00990">
    <property type="entry name" value="GGDEF"/>
    <property type="match status" value="1"/>
</dbReference>
<protein>
    <submittedName>
        <fullName evidence="6">EAL domain-containing protein</fullName>
    </submittedName>
</protein>
<dbReference type="SMART" id="SM00086">
    <property type="entry name" value="PAC"/>
    <property type="match status" value="2"/>
</dbReference>
<dbReference type="InterPro" id="IPR013655">
    <property type="entry name" value="PAS_fold_3"/>
</dbReference>
<dbReference type="SUPFAM" id="SSF141868">
    <property type="entry name" value="EAL domain-like"/>
    <property type="match status" value="1"/>
</dbReference>
<dbReference type="PANTHER" id="PTHR44757">
    <property type="entry name" value="DIGUANYLATE CYCLASE DGCP"/>
    <property type="match status" value="1"/>
</dbReference>
<dbReference type="PROSITE" id="PS50887">
    <property type="entry name" value="GGDEF"/>
    <property type="match status" value="1"/>
</dbReference>
<reference evidence="6 7" key="1">
    <citation type="submission" date="2023-08" db="EMBL/GenBank/DDBJ databases">
        <title>The draft genome sequence of Paracraurococcus sp. LOR1-02.</title>
        <authorList>
            <person name="Kingkaew E."/>
            <person name="Tanasupawat S."/>
        </authorList>
    </citation>
    <scope>NUCLEOTIDE SEQUENCE [LARGE SCALE GENOMIC DNA]</scope>
    <source>
        <strain evidence="6 7">LOR1-02</strain>
    </source>
</reference>
<keyword evidence="2" id="KW-0472">Membrane</keyword>
<dbReference type="CDD" id="cd01948">
    <property type="entry name" value="EAL"/>
    <property type="match status" value="1"/>
</dbReference>
<dbReference type="Gene3D" id="3.30.70.270">
    <property type="match status" value="1"/>
</dbReference>
<evidence type="ECO:0000259" key="5">
    <source>
        <dbReference type="PROSITE" id="PS50887"/>
    </source>
</evidence>
<dbReference type="PROSITE" id="PS50883">
    <property type="entry name" value="EAL"/>
    <property type="match status" value="1"/>
</dbReference>
<dbReference type="Gene3D" id="2.10.70.100">
    <property type="match status" value="2"/>
</dbReference>
<keyword evidence="1" id="KW-0175">Coiled coil</keyword>
<dbReference type="PROSITE" id="PS50113">
    <property type="entry name" value="PAC"/>
    <property type="match status" value="2"/>
</dbReference>
<dbReference type="Gene3D" id="3.20.20.450">
    <property type="entry name" value="EAL domain"/>
    <property type="match status" value="1"/>
</dbReference>
<dbReference type="CDD" id="cd12915">
    <property type="entry name" value="PDC2_DGC_like"/>
    <property type="match status" value="1"/>
</dbReference>
<dbReference type="RefSeq" id="WP_305106709.1">
    <property type="nucleotide sequence ID" value="NZ_JAUTWS010000035.1"/>
</dbReference>
<dbReference type="SUPFAM" id="SSF55785">
    <property type="entry name" value="PYP-like sensor domain (PAS domain)"/>
    <property type="match status" value="2"/>
</dbReference>
<dbReference type="CDD" id="cd12914">
    <property type="entry name" value="PDC1_DGC_like"/>
    <property type="match status" value="1"/>
</dbReference>
<dbReference type="InterPro" id="IPR043128">
    <property type="entry name" value="Rev_trsase/Diguanyl_cyclase"/>
</dbReference>
<keyword evidence="2" id="KW-0812">Transmembrane</keyword>
<feature type="coiled-coil region" evidence="1">
    <location>
        <begin position="346"/>
        <end position="373"/>
    </location>
</feature>
<comment type="caution">
    <text evidence="6">The sequence shown here is derived from an EMBL/GenBank/DDBJ whole genome shotgun (WGS) entry which is preliminary data.</text>
</comment>
<dbReference type="SMART" id="SM00052">
    <property type="entry name" value="EAL"/>
    <property type="match status" value="1"/>
</dbReference>
<dbReference type="Pfam" id="PF00563">
    <property type="entry name" value="EAL"/>
    <property type="match status" value="1"/>
</dbReference>
<feature type="transmembrane region" description="Helical" evidence="2">
    <location>
        <begin position="20"/>
        <end position="40"/>
    </location>
</feature>
<feature type="domain" description="GGDEF" evidence="5">
    <location>
        <begin position="654"/>
        <end position="787"/>
    </location>
</feature>
<dbReference type="SMART" id="SM00267">
    <property type="entry name" value="GGDEF"/>
    <property type="match status" value="1"/>
</dbReference>
<dbReference type="EMBL" id="JAUTWS010000035">
    <property type="protein sequence ID" value="MDO9711855.1"/>
    <property type="molecule type" value="Genomic_DNA"/>
</dbReference>
<organism evidence="6 7">
    <name type="scientific">Paracraurococcus lichenis</name>
    <dbReference type="NCBI Taxonomy" id="3064888"/>
    <lineage>
        <taxon>Bacteria</taxon>
        <taxon>Pseudomonadati</taxon>
        <taxon>Pseudomonadota</taxon>
        <taxon>Alphaproteobacteria</taxon>
        <taxon>Acetobacterales</taxon>
        <taxon>Roseomonadaceae</taxon>
        <taxon>Paracraurococcus</taxon>
    </lineage>
</organism>
<dbReference type="Pfam" id="PF08447">
    <property type="entry name" value="PAS_3"/>
    <property type="match status" value="2"/>
</dbReference>
<dbReference type="NCBIfam" id="TIGR00229">
    <property type="entry name" value="sensory_box"/>
    <property type="match status" value="1"/>
</dbReference>
<dbReference type="InterPro" id="IPR029787">
    <property type="entry name" value="Nucleotide_cyclase"/>
</dbReference>
<dbReference type="InterPro" id="IPR001633">
    <property type="entry name" value="EAL_dom"/>
</dbReference>
<dbReference type="InterPro" id="IPR000700">
    <property type="entry name" value="PAS-assoc_C"/>
</dbReference>
<dbReference type="InterPro" id="IPR001610">
    <property type="entry name" value="PAC"/>
</dbReference>
<dbReference type="NCBIfam" id="TIGR00254">
    <property type="entry name" value="GGDEF"/>
    <property type="match status" value="1"/>
</dbReference>
<feature type="domain" description="PAC" evidence="3">
    <location>
        <begin position="447"/>
        <end position="500"/>
    </location>
</feature>
<sequence>MRSLPALVQQFASRIHASIWRGVFGLVLGLGLAVGTGAYLMQQREAALRDAEREVRNLSLVLASSVQDSFRSVEMMQTGILEWLRAEGLDQPDSFADAVPNRAVHAALRARTAALPMVRTVFLTDAKGRTLATNRVWPAPDVAVAERDYFRAIADDPEQDNYLSVPLRNAVDSVWSLFVARRVTSAEGQFLGVLVAVITLDHFEGFFGSVALDASSSIALHRRDGVLLVRYPRVENRIGSSTAGSPLHQRLPQAGQGTALRARSEVDGMERILGAQVAQAYPLYVVATRTSEGVLAPWHREARRLGLGLLLLEGLILAAILLANRHDRQRRALRHLGAAHAEAEAKLALADERERAARALAEQEKALRASEALLRLGMEIGHIGTFSHDIAAGEDVHFAPEARTLLGMPLDGAPVPFETWLALLLPEDQERILHQFGEIFAQRLPTAALNYRIRHAVSGKVRHIECRTRHEYDAEGKTTQVVGVVIDVTANREAEALIRLSLEIGRIGSFRYDFAAGSVQCGAETRAMCGLPAGEVPMPPEEWLAPVLAEDRARILAEIGRVTTDRDTDLAIDYRSRDPRDGSLRHFEVRARVESDPEGQPLSALGVVIDITERREAEARIAHLAQHDVLTGLPNRSLFRDRLDAAIARAQRGEGFAVFCLDLDRFKEVNDTLGHPIGDALLRAVTARLQHELRETDTLARLGGDEFAIIEADVDRPGDATALADRLVAAIRKPFELDDHQVVVGTSIGIAVAPQDGLDPDTLLKGADMALYRAKADGRGRWRFFEAEMDARMQLRRGLEMDLRRALVLNEFELFYQPIMDVASRRVSGFEALIRWRHPERGLVPPDAFIPLAEEIGLIVPLGEWVLVQACRQAVSWPGAPKVAVNLSPVQFASRGLVDAVAAALEASGLEAGRLELEITETVMLQDTEATLATLHRLKALGVRIAMDDFGTGYSSLGYLQRFPFDKVKIDRSFTRGLEQSRQSNAIVRAVTDLCAGLEMTTTAEGVETEEQFAALLRKGCQEAQGYLFSKPRPAAEVPGLLDRLERDAKVEPAAE</sequence>
<keyword evidence="2" id="KW-1133">Transmembrane helix</keyword>
<gene>
    <name evidence="6" type="ORF">Q7A36_26140</name>
</gene>
<dbReference type="Gene3D" id="3.30.450.20">
    <property type="entry name" value="PAS domain"/>
    <property type="match status" value="4"/>
</dbReference>
<evidence type="ECO:0000259" key="3">
    <source>
        <dbReference type="PROSITE" id="PS50113"/>
    </source>
</evidence>
<proteinExistence type="predicted"/>
<keyword evidence="7" id="KW-1185">Reference proteome</keyword>
<evidence type="ECO:0000259" key="4">
    <source>
        <dbReference type="PROSITE" id="PS50883"/>
    </source>
</evidence>
<dbReference type="InterPro" id="IPR054327">
    <property type="entry name" value="His-kinase-like_sensor"/>
</dbReference>
<dbReference type="InterPro" id="IPR035965">
    <property type="entry name" value="PAS-like_dom_sf"/>
</dbReference>
<dbReference type="CDD" id="cd01949">
    <property type="entry name" value="GGDEF"/>
    <property type="match status" value="1"/>
</dbReference>
<evidence type="ECO:0000256" key="1">
    <source>
        <dbReference type="SAM" id="Coils"/>
    </source>
</evidence>
<dbReference type="InterPro" id="IPR000014">
    <property type="entry name" value="PAS"/>
</dbReference>
<evidence type="ECO:0000313" key="6">
    <source>
        <dbReference type="EMBL" id="MDO9711855.1"/>
    </source>
</evidence>
<dbReference type="Proteomes" id="UP001243009">
    <property type="component" value="Unassembled WGS sequence"/>
</dbReference>
<accession>A0ABT9E7C9</accession>
<dbReference type="InterPro" id="IPR000160">
    <property type="entry name" value="GGDEF_dom"/>
</dbReference>